<dbReference type="PANTHER" id="PTHR30293:SF0">
    <property type="entry name" value="NITROGEN ASSIMILATION REGULATORY PROTEIN NAC"/>
    <property type="match status" value="1"/>
</dbReference>
<evidence type="ECO:0000256" key="5">
    <source>
        <dbReference type="ARBA" id="ARBA00023163"/>
    </source>
</evidence>
<keyword evidence="5" id="KW-0804">Transcription</keyword>
<dbReference type="Proteomes" id="UP001336020">
    <property type="component" value="Unassembled WGS sequence"/>
</dbReference>
<gene>
    <name evidence="7" type="ORF">Q7514_05130</name>
</gene>
<accession>A0ABU7L6H4</accession>
<evidence type="ECO:0000256" key="4">
    <source>
        <dbReference type="ARBA" id="ARBA00023159"/>
    </source>
</evidence>
<name>A0ABU7L6H4_9NOCA</name>
<comment type="similarity">
    <text evidence="1">Belongs to the LysR transcriptional regulatory family.</text>
</comment>
<feature type="domain" description="HTH lysR-type" evidence="6">
    <location>
        <begin position="1"/>
        <end position="58"/>
    </location>
</feature>
<dbReference type="InterPro" id="IPR036390">
    <property type="entry name" value="WH_DNA-bd_sf"/>
</dbReference>
<keyword evidence="2" id="KW-0805">Transcription regulation</keyword>
<dbReference type="Gene3D" id="1.10.10.10">
    <property type="entry name" value="Winged helix-like DNA-binding domain superfamily/Winged helix DNA-binding domain"/>
    <property type="match status" value="1"/>
</dbReference>
<evidence type="ECO:0000256" key="2">
    <source>
        <dbReference type="ARBA" id="ARBA00023015"/>
    </source>
</evidence>
<protein>
    <submittedName>
        <fullName evidence="7">LysR family transcriptional regulator</fullName>
    </submittedName>
</protein>
<evidence type="ECO:0000313" key="8">
    <source>
        <dbReference type="Proteomes" id="UP001336020"/>
    </source>
</evidence>
<dbReference type="SUPFAM" id="SSF53850">
    <property type="entry name" value="Periplasmic binding protein-like II"/>
    <property type="match status" value="1"/>
</dbReference>
<keyword evidence="3" id="KW-0238">DNA-binding</keyword>
<evidence type="ECO:0000313" key="7">
    <source>
        <dbReference type="EMBL" id="MEE2056909.1"/>
    </source>
</evidence>
<dbReference type="InterPro" id="IPR000847">
    <property type="entry name" value="LysR_HTH_N"/>
</dbReference>
<dbReference type="Pfam" id="PF03466">
    <property type="entry name" value="LysR_substrate"/>
    <property type="match status" value="1"/>
</dbReference>
<comment type="caution">
    <text evidence="7">The sequence shown here is derived from an EMBL/GenBank/DDBJ whole genome shotgun (WGS) entry which is preliminary data.</text>
</comment>
<evidence type="ECO:0000256" key="1">
    <source>
        <dbReference type="ARBA" id="ARBA00009437"/>
    </source>
</evidence>
<dbReference type="RefSeq" id="WP_330132176.1">
    <property type="nucleotide sequence ID" value="NZ_JAUTXY010000002.1"/>
</dbReference>
<dbReference type="PROSITE" id="PS50931">
    <property type="entry name" value="HTH_LYSR"/>
    <property type="match status" value="1"/>
</dbReference>
<dbReference type="InterPro" id="IPR036388">
    <property type="entry name" value="WH-like_DNA-bd_sf"/>
</dbReference>
<evidence type="ECO:0000256" key="3">
    <source>
        <dbReference type="ARBA" id="ARBA00023125"/>
    </source>
</evidence>
<keyword evidence="8" id="KW-1185">Reference proteome</keyword>
<evidence type="ECO:0000259" key="6">
    <source>
        <dbReference type="PROSITE" id="PS50931"/>
    </source>
</evidence>
<dbReference type="Pfam" id="PF00126">
    <property type="entry name" value="HTH_1"/>
    <property type="match status" value="1"/>
</dbReference>
<dbReference type="PANTHER" id="PTHR30293">
    <property type="entry name" value="TRANSCRIPTIONAL REGULATORY PROTEIN NAC-RELATED"/>
    <property type="match status" value="1"/>
</dbReference>
<dbReference type="Gene3D" id="3.40.190.10">
    <property type="entry name" value="Periplasmic binding protein-like II"/>
    <property type="match status" value="2"/>
</dbReference>
<organism evidence="7 8">
    <name type="scientific">Rhodococcus artemisiae</name>
    <dbReference type="NCBI Taxonomy" id="714159"/>
    <lineage>
        <taxon>Bacteria</taxon>
        <taxon>Bacillati</taxon>
        <taxon>Actinomycetota</taxon>
        <taxon>Actinomycetes</taxon>
        <taxon>Mycobacteriales</taxon>
        <taxon>Nocardiaceae</taxon>
        <taxon>Rhodococcus</taxon>
    </lineage>
</organism>
<dbReference type="CDD" id="cd05466">
    <property type="entry name" value="PBP2_LTTR_substrate"/>
    <property type="match status" value="1"/>
</dbReference>
<dbReference type="InterPro" id="IPR005119">
    <property type="entry name" value="LysR_subst-bd"/>
</dbReference>
<sequence>MDTHRLGYFLRIAEEGSMTQAASVLGVAQPALSRQLRLLEEDLGVKLFRRTPRGMELTDDGEQLRANTAGPLRQLELALQYAGSPMAHIERGLRLGLTETVAATLASPLLGSLSAAFPKVSFSVTVSPSEKLVEDMLKENLDTAIINSIPDDRLFYSELLVEDLVVVGGPASDLHPIRAIKFAELVNYPLVLPISPVGIGTTLTNTALRLEITLRSRFATDSLQVSKELIESGQAYGILPLSACRSEVRSGRLRYAPLNGPVLSHRVGMAATAQHKLPRGFSIKVGLIIREEFARLTKSSA</sequence>
<dbReference type="PRINTS" id="PR00039">
    <property type="entry name" value="HTHLYSR"/>
</dbReference>
<keyword evidence="4" id="KW-0010">Activator</keyword>
<dbReference type="SUPFAM" id="SSF46785">
    <property type="entry name" value="Winged helix' DNA-binding domain"/>
    <property type="match status" value="1"/>
</dbReference>
<dbReference type="EMBL" id="JAUTXY010000002">
    <property type="protein sequence ID" value="MEE2056909.1"/>
    <property type="molecule type" value="Genomic_DNA"/>
</dbReference>
<proteinExistence type="inferred from homology"/>
<reference evidence="7 8" key="1">
    <citation type="submission" date="2023-07" db="EMBL/GenBank/DDBJ databases">
        <authorList>
            <person name="Girao M."/>
            <person name="Carvalho M.F."/>
        </authorList>
    </citation>
    <scope>NUCLEOTIDE SEQUENCE [LARGE SCALE GENOMIC DNA]</scope>
    <source>
        <strain evidence="7 8">YIM65754</strain>
    </source>
</reference>